<dbReference type="Proteomes" id="UP000230069">
    <property type="component" value="Unassembled WGS sequence"/>
</dbReference>
<sequence>MQCLYSHSAAPTSSISVMVYTPEHPAYSSVLESSIQNLRFNSSTTRGPRYIITPLSESGVKSTVICARRHKLQIRVRSGGHDYEGLSYISFKPFVLIDLVHLRKVHVNVKDKTAWVEAGANLGEVYYGIANKSNVLAFSAGVCPTIGVGGHISGGGQGTLMRKYGLAADNVLDARIVTAKGKILDRKSMGENLFWAIRGGGGASFGVILSWKIKLVDVPPVVTVFTARRTLEQGATKLVHKWQKIADKFPEDLFVRLLIMRADNGQGRKTVQVLFNSLFLGTTKQLLPLMNGSFPELGLKAEECLEMSWIQSILYFAQSPKGASIDVLLNRTHPRSSFKAKSDFVKTPVPEVGLKRLWKKFFQNTTGMIILDPYGGRMSKISESETPFPHRNGTLYNIQYYISWSSPNASQANWISNVYNYMTPYVSKSPRSSYINYKDLDLGKNVSASYTNAISWGTKYFQRLAKVKATVDPQNFFRAEQSIPVFAS</sequence>
<feature type="domain" description="FAD-binding PCMH-type" evidence="7">
    <location>
        <begin position="44"/>
        <end position="218"/>
    </location>
</feature>
<evidence type="ECO:0000256" key="1">
    <source>
        <dbReference type="ARBA" id="ARBA00001974"/>
    </source>
</evidence>
<comment type="cofactor">
    <cofactor evidence="1">
        <name>FAD</name>
        <dbReference type="ChEBI" id="CHEBI:57692"/>
    </cofactor>
</comment>
<evidence type="ECO:0000256" key="3">
    <source>
        <dbReference type="ARBA" id="ARBA00022630"/>
    </source>
</evidence>
<dbReference type="GO" id="GO:0071949">
    <property type="term" value="F:FAD binding"/>
    <property type="evidence" value="ECO:0007669"/>
    <property type="project" value="InterPro"/>
</dbReference>
<dbReference type="AlphaFoldDB" id="A0A2G5D2U3"/>
<comment type="similarity">
    <text evidence="2">Belongs to the oxygen-dependent FAD-linked oxidoreductase family.</text>
</comment>
<dbReference type="PANTHER" id="PTHR32448">
    <property type="entry name" value="OS08G0158400 PROTEIN"/>
    <property type="match status" value="1"/>
</dbReference>
<gene>
    <name evidence="8" type="ORF">AQUCO_03000404v1</name>
</gene>
<keyword evidence="6" id="KW-0325">Glycoprotein</keyword>
<keyword evidence="3" id="KW-0285">Flavoprotein</keyword>
<dbReference type="InParanoid" id="A0A2G5D2U3"/>
<name>A0A2G5D2U3_AQUCA</name>
<dbReference type="PROSITE" id="PS51387">
    <property type="entry name" value="FAD_PCMH"/>
    <property type="match status" value="1"/>
</dbReference>
<reference evidence="8 9" key="1">
    <citation type="submission" date="2017-09" db="EMBL/GenBank/DDBJ databases">
        <title>WGS assembly of Aquilegia coerulea Goldsmith.</title>
        <authorList>
            <person name="Hodges S."/>
            <person name="Kramer E."/>
            <person name="Nordborg M."/>
            <person name="Tomkins J."/>
            <person name="Borevitz J."/>
            <person name="Derieg N."/>
            <person name="Yan J."/>
            <person name="Mihaltcheva S."/>
            <person name="Hayes R.D."/>
            <person name="Rokhsar D."/>
        </authorList>
    </citation>
    <scope>NUCLEOTIDE SEQUENCE [LARGE SCALE GENOMIC DNA]</scope>
    <source>
        <strain evidence="9">cv. Goldsmith</strain>
    </source>
</reference>
<dbReference type="Gene3D" id="3.30.43.10">
    <property type="entry name" value="Uridine Diphospho-n-acetylenolpyruvylglucosamine Reductase, domain 2"/>
    <property type="match status" value="1"/>
</dbReference>
<dbReference type="GO" id="GO:0016491">
    <property type="term" value="F:oxidoreductase activity"/>
    <property type="evidence" value="ECO:0007669"/>
    <property type="project" value="InterPro"/>
</dbReference>
<dbReference type="Gene3D" id="3.40.462.20">
    <property type="match status" value="1"/>
</dbReference>
<evidence type="ECO:0000313" key="9">
    <source>
        <dbReference type="Proteomes" id="UP000230069"/>
    </source>
</evidence>
<keyword evidence="4" id="KW-0732">Signal</keyword>
<dbReference type="SUPFAM" id="SSF56176">
    <property type="entry name" value="FAD-binding/transporter-associated domain-like"/>
    <property type="match status" value="1"/>
</dbReference>
<keyword evidence="5" id="KW-0274">FAD</keyword>
<evidence type="ECO:0000259" key="7">
    <source>
        <dbReference type="PROSITE" id="PS51387"/>
    </source>
</evidence>
<dbReference type="InterPro" id="IPR012951">
    <property type="entry name" value="BBE"/>
</dbReference>
<accession>A0A2G5D2U3</accession>
<evidence type="ECO:0000256" key="2">
    <source>
        <dbReference type="ARBA" id="ARBA00005466"/>
    </source>
</evidence>
<dbReference type="InterPro" id="IPR006094">
    <property type="entry name" value="Oxid_FAD_bind_N"/>
</dbReference>
<protein>
    <recommendedName>
        <fullName evidence="7">FAD-binding PCMH-type domain-containing protein</fullName>
    </recommendedName>
</protein>
<dbReference type="OrthoDB" id="407275at2759"/>
<evidence type="ECO:0000256" key="5">
    <source>
        <dbReference type="ARBA" id="ARBA00022827"/>
    </source>
</evidence>
<evidence type="ECO:0000313" key="8">
    <source>
        <dbReference type="EMBL" id="PIA37835.1"/>
    </source>
</evidence>
<dbReference type="InterPro" id="IPR016167">
    <property type="entry name" value="FAD-bd_PCMH_sub1"/>
</dbReference>
<evidence type="ECO:0000256" key="4">
    <source>
        <dbReference type="ARBA" id="ARBA00022729"/>
    </source>
</evidence>
<dbReference type="InterPro" id="IPR036318">
    <property type="entry name" value="FAD-bd_PCMH-like_sf"/>
</dbReference>
<dbReference type="EMBL" id="KZ305047">
    <property type="protein sequence ID" value="PIA37835.1"/>
    <property type="molecule type" value="Genomic_DNA"/>
</dbReference>
<dbReference type="InterPro" id="IPR016166">
    <property type="entry name" value="FAD-bd_PCMH"/>
</dbReference>
<organism evidence="8 9">
    <name type="scientific">Aquilegia coerulea</name>
    <name type="common">Rocky mountain columbine</name>
    <dbReference type="NCBI Taxonomy" id="218851"/>
    <lineage>
        <taxon>Eukaryota</taxon>
        <taxon>Viridiplantae</taxon>
        <taxon>Streptophyta</taxon>
        <taxon>Embryophyta</taxon>
        <taxon>Tracheophyta</taxon>
        <taxon>Spermatophyta</taxon>
        <taxon>Magnoliopsida</taxon>
        <taxon>Ranunculales</taxon>
        <taxon>Ranunculaceae</taxon>
        <taxon>Thalictroideae</taxon>
        <taxon>Aquilegia</taxon>
    </lineage>
</organism>
<dbReference type="STRING" id="218851.A0A2G5D2U3"/>
<dbReference type="Pfam" id="PF08031">
    <property type="entry name" value="BBE"/>
    <property type="match status" value="1"/>
</dbReference>
<proteinExistence type="inferred from homology"/>
<keyword evidence="9" id="KW-1185">Reference proteome</keyword>
<dbReference type="Gene3D" id="3.30.465.10">
    <property type="match status" value="1"/>
</dbReference>
<evidence type="ECO:0000256" key="6">
    <source>
        <dbReference type="ARBA" id="ARBA00023180"/>
    </source>
</evidence>
<dbReference type="InterPro" id="IPR016169">
    <property type="entry name" value="FAD-bd_PCMH_sub2"/>
</dbReference>
<dbReference type="Pfam" id="PF01565">
    <property type="entry name" value="FAD_binding_4"/>
    <property type="match status" value="1"/>
</dbReference>